<dbReference type="OrthoDB" id="787235at2"/>
<organism evidence="1 2">
    <name type="scientific">Chitinophaga costaii</name>
    <dbReference type="NCBI Taxonomy" id="1335309"/>
    <lineage>
        <taxon>Bacteria</taxon>
        <taxon>Pseudomonadati</taxon>
        <taxon>Bacteroidota</taxon>
        <taxon>Chitinophagia</taxon>
        <taxon>Chitinophagales</taxon>
        <taxon>Chitinophagaceae</taxon>
        <taxon>Chitinophaga</taxon>
    </lineage>
</organism>
<name>A0A1C4FG41_9BACT</name>
<protein>
    <submittedName>
        <fullName evidence="1">YD repeat-containing protein</fullName>
    </submittedName>
</protein>
<keyword evidence="2" id="KW-1185">Reference proteome</keyword>
<gene>
    <name evidence="1" type="ORF">GA0116948_11422</name>
</gene>
<accession>A0A1C4FG41</accession>
<reference evidence="1 2" key="1">
    <citation type="submission" date="2016-08" db="EMBL/GenBank/DDBJ databases">
        <authorList>
            <person name="Seilhamer J.J."/>
        </authorList>
    </citation>
    <scope>NUCLEOTIDE SEQUENCE [LARGE SCALE GENOMIC DNA]</scope>
    <source>
        <strain evidence="1 2">A37T2</strain>
    </source>
</reference>
<dbReference type="AlphaFoldDB" id="A0A1C4FG41"/>
<dbReference type="RefSeq" id="WP_089714281.1">
    <property type="nucleotide sequence ID" value="NZ_FMAR01000014.1"/>
</dbReference>
<evidence type="ECO:0000313" key="2">
    <source>
        <dbReference type="Proteomes" id="UP000242818"/>
    </source>
</evidence>
<sequence>METTIKPGRYLLAALAIFLLSNCHKEPGNLNKSPNVDSSIVNAMYPKVQSFYDAGASSTVYKSIITYDKDNHIQEMARDSTLLITVKGSTVNVITNTYTYKDKYTYYLNYQYIMSYVFSFDGLGDPNSTIYNKCPLKMESSFYENNVAAGTTQSRPATVEYLSGNKEGYPLQEMSSDGDGYNYNYTYDDNGNLKQITFITLSGPRSSQVYGRVNVISLDNKPSPFSAVKGYWIASFPQGYNWDYALAFCKNNPLQMTHETYNSEKGRFMVTEKDDFLYTYNDQGYPTQVSIDISYYSNVDGSLYQRGVRVYNYTY</sequence>
<proteinExistence type="predicted"/>
<evidence type="ECO:0000313" key="1">
    <source>
        <dbReference type="EMBL" id="SCC54824.1"/>
    </source>
</evidence>
<dbReference type="EMBL" id="FMAR01000014">
    <property type="protein sequence ID" value="SCC54824.1"/>
    <property type="molecule type" value="Genomic_DNA"/>
</dbReference>
<dbReference type="Proteomes" id="UP000242818">
    <property type="component" value="Unassembled WGS sequence"/>
</dbReference>